<dbReference type="SUPFAM" id="SSF49503">
    <property type="entry name" value="Cupredoxins"/>
    <property type="match status" value="3"/>
</dbReference>
<feature type="domain" description="Plastocyanin-like" evidence="5">
    <location>
        <begin position="378"/>
        <end position="517"/>
    </location>
</feature>
<dbReference type="EMBL" id="CM004401">
    <property type="protein sequence ID" value="OAY29022.1"/>
    <property type="molecule type" value="Genomic_DNA"/>
</dbReference>
<evidence type="ECO:0000256" key="2">
    <source>
        <dbReference type="ARBA" id="ARBA00023180"/>
    </source>
</evidence>
<feature type="chain" id="PRO_5012451871" description="L-ascorbate oxidase homolog" evidence="3">
    <location>
        <begin position="20"/>
        <end position="548"/>
    </location>
</feature>
<feature type="domain" description="Plastocyanin-like" evidence="4">
    <location>
        <begin position="156"/>
        <end position="296"/>
    </location>
</feature>
<keyword evidence="3" id="KW-0732">Signal</keyword>
<evidence type="ECO:0000256" key="3">
    <source>
        <dbReference type="SAM" id="SignalP"/>
    </source>
</evidence>
<dbReference type="InterPro" id="IPR011707">
    <property type="entry name" value="Cu-oxidase-like_N"/>
</dbReference>
<dbReference type="Pfam" id="PF00394">
    <property type="entry name" value="Cu-oxidase"/>
    <property type="match status" value="1"/>
</dbReference>
<dbReference type="PANTHER" id="PTHR11709">
    <property type="entry name" value="MULTI-COPPER OXIDASE"/>
    <property type="match status" value="1"/>
</dbReference>
<evidence type="ECO:0000259" key="4">
    <source>
        <dbReference type="Pfam" id="PF00394"/>
    </source>
</evidence>
<name>A0A2C9UGW8_MANES</name>
<dbReference type="GO" id="GO:0016491">
    <property type="term" value="F:oxidoreductase activity"/>
    <property type="evidence" value="ECO:0000318"/>
    <property type="project" value="GO_Central"/>
</dbReference>
<dbReference type="Gene3D" id="2.60.40.420">
    <property type="entry name" value="Cupredoxins - blue copper proteins"/>
    <property type="match status" value="3"/>
</dbReference>
<accession>A0A2C9UGW8</accession>
<dbReference type="Pfam" id="PF07732">
    <property type="entry name" value="Cu-oxidase_3"/>
    <property type="match status" value="1"/>
</dbReference>
<sequence length="548" mass="61670">MGGVMLILLLFLAILEVKGEDPYLFFTWNVTYGTLSPLGKPQQVILINDQFPGPVINSTSNNNVVVNLFNNLDEPFLLTWSGIQQRKNSWQEGVLGTNCPIPPGTNHTYHFQVKDQIGSFLYYPSTSIHKANGGFGGLHINSRLLIPVPYDAPEDDFTVIVNDWYLKSHKDIRKSLDAGKTLGQPDGVLINGKNAKGDGKGEPLFTMKPDKTYRYRICNAGLKTSINFRIQGHSMQLVEIEGSHVMQNDYDSLDVHVGQCYAVLVTADQPPKDYYLVASTRFLEKVLTGKGIVRYANGQGPPSPKLPEAPEGWEWSLNQFRSFRWNLTASAARPNPQGSYHYGSINITRTIRLVNSPGEVEGKLRYAINGVSHTNPETPLKLAEYFGIADKVFKYDTIPDDPPAKIGEIVIEPNVLNMTFRNFVEIIFENHEEAMQSWHLDGYSFFTVALEPGTWAPEKRKNYNLLDAVSRTTVQVFPKSWAAIFLTFDNAGMWNLRSELWERTYLGQQLYASVLSPARSLRDEYNLPDDQLLCGLVKGLPRPKPYTI</sequence>
<evidence type="ECO:0000259" key="6">
    <source>
        <dbReference type="Pfam" id="PF07732"/>
    </source>
</evidence>
<dbReference type="InterPro" id="IPR045087">
    <property type="entry name" value="Cu-oxidase_fam"/>
</dbReference>
<dbReference type="GO" id="GO:0005507">
    <property type="term" value="F:copper ion binding"/>
    <property type="evidence" value="ECO:0007669"/>
    <property type="project" value="InterPro"/>
</dbReference>
<dbReference type="InterPro" id="IPR011706">
    <property type="entry name" value="Cu-oxidase_C"/>
</dbReference>
<evidence type="ECO:0000256" key="1">
    <source>
        <dbReference type="ARBA" id="ARBA00010609"/>
    </source>
</evidence>
<proteinExistence type="inferred from homology"/>
<dbReference type="InterPro" id="IPR008972">
    <property type="entry name" value="Cupredoxin"/>
</dbReference>
<dbReference type="PANTHER" id="PTHR11709:SF27">
    <property type="entry name" value="OS01G0816700 PROTEIN"/>
    <property type="match status" value="1"/>
</dbReference>
<dbReference type="InterPro" id="IPR034271">
    <property type="entry name" value="CuRO_2_AO-like"/>
</dbReference>
<evidence type="ECO:0000313" key="7">
    <source>
        <dbReference type="EMBL" id="OAY29022.1"/>
    </source>
</evidence>
<organism evidence="7">
    <name type="scientific">Manihot esculenta</name>
    <name type="common">Cassava</name>
    <name type="synonym">Jatropha manihot</name>
    <dbReference type="NCBI Taxonomy" id="3983"/>
    <lineage>
        <taxon>Eukaryota</taxon>
        <taxon>Viridiplantae</taxon>
        <taxon>Streptophyta</taxon>
        <taxon>Embryophyta</taxon>
        <taxon>Tracheophyta</taxon>
        <taxon>Spermatophyta</taxon>
        <taxon>Magnoliopsida</taxon>
        <taxon>eudicotyledons</taxon>
        <taxon>Gunneridae</taxon>
        <taxon>Pentapetalae</taxon>
        <taxon>rosids</taxon>
        <taxon>fabids</taxon>
        <taxon>Malpighiales</taxon>
        <taxon>Euphorbiaceae</taxon>
        <taxon>Crotonoideae</taxon>
        <taxon>Manihoteae</taxon>
        <taxon>Manihot</taxon>
    </lineage>
</organism>
<evidence type="ECO:0008006" key="8">
    <source>
        <dbReference type="Google" id="ProtNLM"/>
    </source>
</evidence>
<dbReference type="CDD" id="cd13872">
    <property type="entry name" value="CuRO_2_AAO_like_1"/>
    <property type="match status" value="1"/>
</dbReference>
<keyword evidence="2" id="KW-0325">Glycoprotein</keyword>
<dbReference type="OrthoDB" id="2121828at2759"/>
<protein>
    <recommendedName>
        <fullName evidence="8">L-ascorbate oxidase homolog</fullName>
    </recommendedName>
</protein>
<feature type="domain" description="Plastocyanin-like" evidence="6">
    <location>
        <begin position="29"/>
        <end position="143"/>
    </location>
</feature>
<gene>
    <name evidence="7" type="ORF">MANES_15G111800</name>
</gene>
<dbReference type="STRING" id="3983.A0A2C9UGW8"/>
<evidence type="ECO:0000259" key="5">
    <source>
        <dbReference type="Pfam" id="PF07731"/>
    </source>
</evidence>
<feature type="signal peptide" evidence="3">
    <location>
        <begin position="1"/>
        <end position="19"/>
    </location>
</feature>
<dbReference type="Pfam" id="PF07731">
    <property type="entry name" value="Cu-oxidase_2"/>
    <property type="match status" value="1"/>
</dbReference>
<reference evidence="7" key="1">
    <citation type="submission" date="2016-02" db="EMBL/GenBank/DDBJ databases">
        <title>WGS assembly of Manihot esculenta.</title>
        <authorList>
            <person name="Bredeson J.V."/>
            <person name="Prochnik S.E."/>
            <person name="Lyons J.B."/>
            <person name="Schmutz J."/>
            <person name="Grimwood J."/>
            <person name="Vrebalov J."/>
            <person name="Bart R.S."/>
            <person name="Amuge T."/>
            <person name="Ferguson M.E."/>
            <person name="Green R."/>
            <person name="Putnam N."/>
            <person name="Stites J."/>
            <person name="Rounsley S."/>
            <person name="Rokhsar D.S."/>
        </authorList>
    </citation>
    <scope>NUCLEOTIDE SEQUENCE [LARGE SCALE GENOMIC DNA]</scope>
    <source>
        <tissue evidence="7">Leaf</tissue>
    </source>
</reference>
<comment type="similarity">
    <text evidence="1">Belongs to the multicopper oxidase family.</text>
</comment>
<dbReference type="AlphaFoldDB" id="A0A2C9UGW8"/>
<dbReference type="InterPro" id="IPR001117">
    <property type="entry name" value="Cu-oxidase_2nd"/>
</dbReference>